<evidence type="ECO:0000313" key="1">
    <source>
        <dbReference type="EMBL" id="KKN68332.1"/>
    </source>
</evidence>
<dbReference type="AlphaFoldDB" id="A0A0F9T0S1"/>
<reference evidence="1" key="1">
    <citation type="journal article" date="2015" name="Nature">
        <title>Complex archaea that bridge the gap between prokaryotes and eukaryotes.</title>
        <authorList>
            <person name="Spang A."/>
            <person name="Saw J.H."/>
            <person name="Jorgensen S.L."/>
            <person name="Zaremba-Niedzwiedzka K."/>
            <person name="Martijn J."/>
            <person name="Lind A.E."/>
            <person name="van Eijk R."/>
            <person name="Schleper C."/>
            <person name="Guy L."/>
            <person name="Ettema T.J."/>
        </authorList>
    </citation>
    <scope>NUCLEOTIDE SEQUENCE</scope>
</reference>
<name>A0A0F9T0S1_9ZZZZ</name>
<gene>
    <name evidence="1" type="ORF">LCGC14_0452080</name>
</gene>
<sequence>MKLFKRFEKPKWAGPIDSIPLLGGYCIQIFKRPKNRNWAKKPNLNWDESQTGIVRLK</sequence>
<accession>A0A0F9T0S1</accession>
<protein>
    <submittedName>
        <fullName evidence="1">Uncharacterized protein</fullName>
    </submittedName>
</protein>
<organism evidence="1">
    <name type="scientific">marine sediment metagenome</name>
    <dbReference type="NCBI Taxonomy" id="412755"/>
    <lineage>
        <taxon>unclassified sequences</taxon>
        <taxon>metagenomes</taxon>
        <taxon>ecological metagenomes</taxon>
    </lineage>
</organism>
<dbReference type="EMBL" id="LAZR01000451">
    <property type="protein sequence ID" value="KKN68332.1"/>
    <property type="molecule type" value="Genomic_DNA"/>
</dbReference>
<proteinExistence type="predicted"/>
<comment type="caution">
    <text evidence="1">The sequence shown here is derived from an EMBL/GenBank/DDBJ whole genome shotgun (WGS) entry which is preliminary data.</text>
</comment>